<feature type="transmembrane region" description="Helical" evidence="4">
    <location>
        <begin position="49"/>
        <end position="67"/>
    </location>
</feature>
<gene>
    <name evidence="6" type="ORF">Cylst_2675</name>
</gene>
<dbReference type="STRING" id="56107.Cylst_2675"/>
<keyword evidence="3" id="KW-0408">Iron</keyword>
<dbReference type="RefSeq" id="WP_015208129.1">
    <property type="nucleotide sequence ID" value="NC_019757.1"/>
</dbReference>
<dbReference type="GO" id="GO:0006629">
    <property type="term" value="P:lipid metabolic process"/>
    <property type="evidence" value="ECO:0007669"/>
    <property type="project" value="InterPro"/>
</dbReference>
<accession>K9WYJ8</accession>
<feature type="transmembrane region" description="Helical" evidence="4">
    <location>
        <begin position="202"/>
        <end position="225"/>
    </location>
</feature>
<evidence type="ECO:0000313" key="7">
    <source>
        <dbReference type="Proteomes" id="UP000010475"/>
    </source>
</evidence>
<feature type="transmembrane region" description="Helical" evidence="4">
    <location>
        <begin position="173"/>
        <end position="190"/>
    </location>
</feature>
<dbReference type="InterPro" id="IPR005804">
    <property type="entry name" value="FA_desaturase_dom"/>
</dbReference>
<keyword evidence="4" id="KW-0812">Transmembrane</keyword>
<comment type="cofactor">
    <cofactor evidence="1">
        <name>Fe(2+)</name>
        <dbReference type="ChEBI" id="CHEBI:29033"/>
    </cofactor>
</comment>
<dbReference type="OrthoDB" id="9769653at2"/>
<dbReference type="GO" id="GO:0016491">
    <property type="term" value="F:oxidoreductase activity"/>
    <property type="evidence" value="ECO:0007669"/>
    <property type="project" value="InterPro"/>
</dbReference>
<evidence type="ECO:0000313" key="6">
    <source>
        <dbReference type="EMBL" id="AFZ24876.1"/>
    </source>
</evidence>
<dbReference type="EMBL" id="CP003642">
    <property type="protein sequence ID" value="AFZ24876.1"/>
    <property type="molecule type" value="Genomic_DNA"/>
</dbReference>
<dbReference type="HOGENOM" id="CLU_033094_3_1_3"/>
<comment type="similarity">
    <text evidence="2">Belongs to the fatty acid desaturase type 2 family.</text>
</comment>
<dbReference type="PANTHER" id="PTHR32100">
    <property type="entry name" value="OMEGA-6 FATTY ACID DESATURASE, CHLOROPLASTIC"/>
    <property type="match status" value="1"/>
</dbReference>
<proteinExistence type="inferred from homology"/>
<organism evidence="6 7">
    <name type="scientific">Cylindrospermum stagnale PCC 7417</name>
    <dbReference type="NCBI Taxonomy" id="56107"/>
    <lineage>
        <taxon>Bacteria</taxon>
        <taxon>Bacillati</taxon>
        <taxon>Cyanobacteriota</taxon>
        <taxon>Cyanophyceae</taxon>
        <taxon>Nostocales</taxon>
        <taxon>Nostocaceae</taxon>
        <taxon>Cylindrospermum</taxon>
    </lineage>
</organism>
<dbReference type="Pfam" id="PF00487">
    <property type="entry name" value="FA_desaturase"/>
    <property type="match status" value="1"/>
</dbReference>
<sequence>MTTTSIKNETFGRDEINRTSTDLGNSDLRLKDIIKSLPKECFQQNKRKAWTRALASVFMVALSYFFLAIAPWYLLPLAWIFTGTALTGFFVIGHDCGHRSFAKRRWVNDLVGHLFMMPLIYPFHSWRIKHNYHHKHTNKLDEDNAWHPIRPEVFSLWDKTRQFAYEGFISNRLWWVGSVGHWAVVHFDWRNFKTKDQSSIKLSVAVVALFAAVVFPTLIATTGIWGFVKFWVIPWLGYHFWMSTFTIVHHTAADVPFKVADKWNEALAQLSGTIHCDYPAWVEFLCHDINVHVPHHISTAIPSYNLRLAYNSIKENWGDYLHDECQFSWSLMKEITDQCQLYTTDVGYKSFKEYYAEQ</sequence>
<dbReference type="PATRIC" id="fig|56107.3.peg.2956"/>
<keyword evidence="4" id="KW-1133">Transmembrane helix</keyword>
<dbReference type="eggNOG" id="COG3239">
    <property type="taxonomic scope" value="Bacteria"/>
</dbReference>
<evidence type="ECO:0000256" key="2">
    <source>
        <dbReference type="ARBA" id="ARBA00008749"/>
    </source>
</evidence>
<feature type="domain" description="Fatty acid desaturase" evidence="5">
    <location>
        <begin position="71"/>
        <end position="320"/>
    </location>
</feature>
<protein>
    <submittedName>
        <fullName evidence="6">Fatty acid desaturase</fullName>
    </submittedName>
</protein>
<evidence type="ECO:0000259" key="5">
    <source>
        <dbReference type="Pfam" id="PF00487"/>
    </source>
</evidence>
<keyword evidence="4" id="KW-0472">Membrane</keyword>
<keyword evidence="7" id="KW-1185">Reference proteome</keyword>
<dbReference type="AlphaFoldDB" id="K9WYJ8"/>
<reference evidence="6 7" key="1">
    <citation type="submission" date="2012-06" db="EMBL/GenBank/DDBJ databases">
        <title>Finished chromosome of genome of Cylindrospermum stagnale PCC 7417.</title>
        <authorList>
            <consortium name="US DOE Joint Genome Institute"/>
            <person name="Gugger M."/>
            <person name="Coursin T."/>
            <person name="Rippka R."/>
            <person name="Tandeau De Marsac N."/>
            <person name="Huntemann M."/>
            <person name="Wei C.-L."/>
            <person name="Han J."/>
            <person name="Detter J.C."/>
            <person name="Han C."/>
            <person name="Tapia R."/>
            <person name="Chen A."/>
            <person name="Kyrpides N."/>
            <person name="Mavromatis K."/>
            <person name="Markowitz V."/>
            <person name="Szeto E."/>
            <person name="Ivanova N."/>
            <person name="Pagani I."/>
            <person name="Pati A."/>
            <person name="Goodwin L."/>
            <person name="Nordberg H.P."/>
            <person name="Cantor M.N."/>
            <person name="Hua S.X."/>
            <person name="Woyke T."/>
            <person name="Kerfeld C.A."/>
        </authorList>
    </citation>
    <scope>NUCLEOTIDE SEQUENCE [LARGE SCALE GENOMIC DNA]</scope>
    <source>
        <strain evidence="6 7">PCC 7417</strain>
    </source>
</reference>
<dbReference type="CDD" id="cd03507">
    <property type="entry name" value="Delta12-FADS-like"/>
    <property type="match status" value="1"/>
</dbReference>
<name>K9WYJ8_9NOST</name>
<feature type="transmembrane region" description="Helical" evidence="4">
    <location>
        <begin position="73"/>
        <end position="94"/>
    </location>
</feature>
<feature type="transmembrane region" description="Helical" evidence="4">
    <location>
        <begin position="106"/>
        <end position="124"/>
    </location>
</feature>
<dbReference type="InterPro" id="IPR012171">
    <property type="entry name" value="Fatty_acid_desaturase"/>
</dbReference>
<evidence type="ECO:0000256" key="4">
    <source>
        <dbReference type="SAM" id="Phobius"/>
    </source>
</evidence>
<evidence type="ECO:0000256" key="3">
    <source>
        <dbReference type="ARBA" id="ARBA00023004"/>
    </source>
</evidence>
<evidence type="ECO:0000256" key="1">
    <source>
        <dbReference type="ARBA" id="ARBA00001954"/>
    </source>
</evidence>
<dbReference type="Proteomes" id="UP000010475">
    <property type="component" value="Chromosome"/>
</dbReference>
<dbReference type="KEGG" id="csg:Cylst_2675"/>